<dbReference type="PANTHER" id="PTHR11236">
    <property type="entry name" value="AMINOBENZOATE/ANTHRANILATE SYNTHASE"/>
    <property type="match status" value="1"/>
</dbReference>
<dbReference type="PRINTS" id="PR00095">
    <property type="entry name" value="ANTSNTHASEI"/>
</dbReference>
<dbReference type="EMBL" id="PIPR01000001">
    <property type="protein sequence ID" value="RUO40750.1"/>
    <property type="molecule type" value="Genomic_DNA"/>
</dbReference>
<dbReference type="InterPro" id="IPR005801">
    <property type="entry name" value="ADC_synthase"/>
</dbReference>
<evidence type="ECO:0000256" key="1">
    <source>
        <dbReference type="ARBA" id="ARBA00013139"/>
    </source>
</evidence>
<dbReference type="Proteomes" id="UP000287766">
    <property type="component" value="Unassembled WGS sequence"/>
</dbReference>
<evidence type="ECO:0000259" key="3">
    <source>
        <dbReference type="Pfam" id="PF00425"/>
    </source>
</evidence>
<evidence type="ECO:0000313" key="5">
    <source>
        <dbReference type="EMBL" id="RUO40750.1"/>
    </source>
</evidence>
<dbReference type="NCBIfam" id="TIGR00553">
    <property type="entry name" value="pabB"/>
    <property type="match status" value="1"/>
</dbReference>
<feature type="domain" description="Anthranilate synthase component I N-terminal" evidence="4">
    <location>
        <begin position="40"/>
        <end position="154"/>
    </location>
</feature>
<dbReference type="InterPro" id="IPR019999">
    <property type="entry name" value="Anth_synth_I-like"/>
</dbReference>
<keyword evidence="6" id="KW-1185">Reference proteome</keyword>
<organism evidence="5 6">
    <name type="scientific">Pseudidiomarina aestuarii</name>
    <dbReference type="NCBI Taxonomy" id="624146"/>
    <lineage>
        <taxon>Bacteria</taxon>
        <taxon>Pseudomonadati</taxon>
        <taxon>Pseudomonadota</taxon>
        <taxon>Gammaproteobacteria</taxon>
        <taxon>Alteromonadales</taxon>
        <taxon>Idiomarinaceae</taxon>
        <taxon>Pseudidiomarina</taxon>
    </lineage>
</organism>
<sequence length="470" mass="52432">MLLRRDFSGNPRRQHYDRFLQENAVILQAVPLELDTPFAELFSRCAQEPGALFLDSCDHPQAQFDFIFRQPHQWLTESTDWPQRLHAELALLPPYQGPAHIPFQGGIAGAFSYDAGRALERLPERAAIDIELPDIAIGVYHQALIRCRQTQQTWLVAPQTQLAELKRFWLEPKSPQSAAFQLCSDWRSNMSLADYTEKFERIQDYLQAGDCYQINLAQRFSADFKGDAWNAYQRLRDTNRAPFSGFLRLSDGAVLSVSPERFLRIDADGHVQTKPIKGTKPRSADATEDAALAEALAQSAKDRAENVMIVDLLRNDLSRLCEPGSVQVPTLFAIESYPAVHHLVSTVTGTLSDAKLGIELLGMAFPGGSITGAPKIRAMEIIEELEPHRRSFYCGSLGYFSQHGLADTNIAIRTLVASANRIHCWAGGGIVADSEAMSEYQETLDKVAKILPVLQYQPKPTDDEAHHASS</sequence>
<protein>
    <recommendedName>
        <fullName evidence="1">aminodeoxychorismate synthase</fullName>
        <ecNumber evidence="1">2.6.1.85</ecNumber>
    </recommendedName>
</protein>
<evidence type="ECO:0000256" key="2">
    <source>
        <dbReference type="ARBA" id="ARBA00022679"/>
    </source>
</evidence>
<dbReference type="SUPFAM" id="SSF56322">
    <property type="entry name" value="ADC synthase"/>
    <property type="match status" value="1"/>
</dbReference>
<dbReference type="InterPro" id="IPR006805">
    <property type="entry name" value="Anth_synth_I_N"/>
</dbReference>
<comment type="caution">
    <text evidence="5">The sequence shown here is derived from an EMBL/GenBank/DDBJ whole genome shotgun (WGS) entry which is preliminary data.</text>
</comment>
<dbReference type="GO" id="GO:0046820">
    <property type="term" value="F:4-amino-4-deoxychorismate synthase activity"/>
    <property type="evidence" value="ECO:0007669"/>
    <property type="project" value="UniProtKB-EC"/>
</dbReference>
<feature type="domain" description="Chorismate-utilising enzyme C-terminal" evidence="3">
    <location>
        <begin position="193"/>
        <end position="446"/>
    </location>
</feature>
<accession>A0A7Z7ET73</accession>
<dbReference type="Pfam" id="PF00425">
    <property type="entry name" value="Chorismate_bind"/>
    <property type="match status" value="1"/>
</dbReference>
<evidence type="ECO:0000259" key="4">
    <source>
        <dbReference type="Pfam" id="PF04715"/>
    </source>
</evidence>
<dbReference type="GO" id="GO:0009396">
    <property type="term" value="P:folic acid-containing compound biosynthetic process"/>
    <property type="evidence" value="ECO:0007669"/>
    <property type="project" value="InterPro"/>
</dbReference>
<dbReference type="InterPro" id="IPR015890">
    <property type="entry name" value="Chorismate_C"/>
</dbReference>
<dbReference type="PANTHER" id="PTHR11236:SF50">
    <property type="entry name" value="AMINODEOXYCHORISMATE SYNTHASE COMPONENT 1"/>
    <property type="match status" value="1"/>
</dbReference>
<dbReference type="Gene3D" id="3.60.120.10">
    <property type="entry name" value="Anthranilate synthase"/>
    <property type="match status" value="1"/>
</dbReference>
<keyword evidence="2" id="KW-0808">Transferase</keyword>
<gene>
    <name evidence="5" type="primary">pabB</name>
    <name evidence="5" type="ORF">CWE22_00640</name>
</gene>
<name>A0A7Z7ET73_9GAMM</name>
<dbReference type="EC" id="2.6.1.85" evidence="1"/>
<dbReference type="Pfam" id="PF04715">
    <property type="entry name" value="Anth_synt_I_N"/>
    <property type="match status" value="1"/>
</dbReference>
<evidence type="ECO:0000313" key="6">
    <source>
        <dbReference type="Proteomes" id="UP000287766"/>
    </source>
</evidence>
<dbReference type="AlphaFoldDB" id="A0A7Z7ET73"/>
<dbReference type="GO" id="GO:0000162">
    <property type="term" value="P:L-tryptophan biosynthetic process"/>
    <property type="evidence" value="ECO:0007669"/>
    <property type="project" value="TreeGrafter"/>
</dbReference>
<dbReference type="InterPro" id="IPR005802">
    <property type="entry name" value="ADC_synth_comp_1"/>
</dbReference>
<reference evidence="6" key="1">
    <citation type="journal article" date="2018" name="Front. Microbiol.">
        <title>Genome-Based Analysis Reveals the Taxonomy and Diversity of the Family Idiomarinaceae.</title>
        <authorList>
            <person name="Liu Y."/>
            <person name="Lai Q."/>
            <person name="Shao Z."/>
        </authorList>
    </citation>
    <scope>NUCLEOTIDE SEQUENCE [LARGE SCALE GENOMIC DNA]</scope>
    <source>
        <strain evidence="6">KYW314</strain>
    </source>
</reference>
<proteinExistence type="predicted"/>